<evidence type="ECO:0000259" key="5">
    <source>
        <dbReference type="PROSITE" id="PS50949"/>
    </source>
</evidence>
<keyword evidence="1" id="KW-0805">Transcription regulation</keyword>
<dbReference type="GO" id="GO:0003700">
    <property type="term" value="F:DNA-binding transcription factor activity"/>
    <property type="evidence" value="ECO:0007669"/>
    <property type="project" value="InterPro"/>
</dbReference>
<name>A0A939P915_9ACTN</name>
<proteinExistence type="predicted"/>
<accession>A0A939P915</accession>
<evidence type="ECO:0000256" key="1">
    <source>
        <dbReference type="ARBA" id="ARBA00023015"/>
    </source>
</evidence>
<feature type="domain" description="HTH gntR-type" evidence="5">
    <location>
        <begin position="48"/>
        <end position="118"/>
    </location>
</feature>
<evidence type="ECO:0000256" key="4">
    <source>
        <dbReference type="SAM" id="MobiDB-lite"/>
    </source>
</evidence>
<organism evidence="6 7">
    <name type="scientific">Actinomadura barringtoniae</name>
    <dbReference type="NCBI Taxonomy" id="1427535"/>
    <lineage>
        <taxon>Bacteria</taxon>
        <taxon>Bacillati</taxon>
        <taxon>Actinomycetota</taxon>
        <taxon>Actinomycetes</taxon>
        <taxon>Streptosporangiales</taxon>
        <taxon>Thermomonosporaceae</taxon>
        <taxon>Actinomadura</taxon>
    </lineage>
</organism>
<evidence type="ECO:0000313" key="6">
    <source>
        <dbReference type="EMBL" id="MBO2448003.1"/>
    </source>
</evidence>
<dbReference type="Pfam" id="PF07729">
    <property type="entry name" value="FCD"/>
    <property type="match status" value="1"/>
</dbReference>
<dbReference type="Pfam" id="PF00392">
    <property type="entry name" value="GntR"/>
    <property type="match status" value="1"/>
</dbReference>
<evidence type="ECO:0000256" key="2">
    <source>
        <dbReference type="ARBA" id="ARBA00023125"/>
    </source>
</evidence>
<gene>
    <name evidence="6" type="ORF">J4573_12945</name>
</gene>
<dbReference type="SUPFAM" id="SSF46785">
    <property type="entry name" value="Winged helix' DNA-binding domain"/>
    <property type="match status" value="1"/>
</dbReference>
<dbReference type="AlphaFoldDB" id="A0A939P915"/>
<keyword evidence="7" id="KW-1185">Reference proteome</keyword>
<dbReference type="InterPro" id="IPR036388">
    <property type="entry name" value="WH-like_DNA-bd_sf"/>
</dbReference>
<protein>
    <submittedName>
        <fullName evidence="6">FadR family transcriptional regulator</fullName>
    </submittedName>
</protein>
<dbReference type="Gene3D" id="1.20.120.530">
    <property type="entry name" value="GntR ligand-binding domain-like"/>
    <property type="match status" value="1"/>
</dbReference>
<dbReference type="SMART" id="SM00895">
    <property type="entry name" value="FCD"/>
    <property type="match status" value="1"/>
</dbReference>
<keyword evidence="3" id="KW-0804">Transcription</keyword>
<dbReference type="Gene3D" id="1.10.10.10">
    <property type="entry name" value="Winged helix-like DNA-binding domain superfamily/Winged helix DNA-binding domain"/>
    <property type="match status" value="1"/>
</dbReference>
<dbReference type="SMART" id="SM00345">
    <property type="entry name" value="HTH_GNTR"/>
    <property type="match status" value="1"/>
</dbReference>
<dbReference type="GO" id="GO:0003677">
    <property type="term" value="F:DNA binding"/>
    <property type="evidence" value="ECO:0007669"/>
    <property type="project" value="UniProtKB-KW"/>
</dbReference>
<evidence type="ECO:0000313" key="7">
    <source>
        <dbReference type="Proteomes" id="UP000669179"/>
    </source>
</evidence>
<dbReference type="InterPro" id="IPR011711">
    <property type="entry name" value="GntR_C"/>
</dbReference>
<feature type="region of interest" description="Disordered" evidence="4">
    <location>
        <begin position="1"/>
        <end position="32"/>
    </location>
</feature>
<evidence type="ECO:0000256" key="3">
    <source>
        <dbReference type="ARBA" id="ARBA00023163"/>
    </source>
</evidence>
<dbReference type="EMBL" id="JAGEOJ010000005">
    <property type="protein sequence ID" value="MBO2448003.1"/>
    <property type="molecule type" value="Genomic_DNA"/>
</dbReference>
<dbReference type="PRINTS" id="PR00035">
    <property type="entry name" value="HTHGNTR"/>
</dbReference>
<dbReference type="PANTHER" id="PTHR43537">
    <property type="entry name" value="TRANSCRIPTIONAL REGULATOR, GNTR FAMILY"/>
    <property type="match status" value="1"/>
</dbReference>
<dbReference type="InterPro" id="IPR036390">
    <property type="entry name" value="WH_DNA-bd_sf"/>
</dbReference>
<feature type="compositionally biased region" description="Basic and acidic residues" evidence="4">
    <location>
        <begin position="1"/>
        <end position="11"/>
    </location>
</feature>
<dbReference type="PROSITE" id="PS50949">
    <property type="entry name" value="HTH_GNTR"/>
    <property type="match status" value="1"/>
</dbReference>
<dbReference type="CDD" id="cd07377">
    <property type="entry name" value="WHTH_GntR"/>
    <property type="match status" value="1"/>
</dbReference>
<reference evidence="6" key="1">
    <citation type="submission" date="2021-03" db="EMBL/GenBank/DDBJ databases">
        <authorList>
            <person name="Kanchanasin P."/>
            <person name="Saeng-In P."/>
            <person name="Phongsopitanun W."/>
            <person name="Yuki M."/>
            <person name="Kudo T."/>
            <person name="Ohkuma M."/>
            <person name="Tanasupawat S."/>
        </authorList>
    </citation>
    <scope>NUCLEOTIDE SEQUENCE</scope>
    <source>
        <strain evidence="6">GKU 128</strain>
    </source>
</reference>
<keyword evidence="2" id="KW-0238">DNA-binding</keyword>
<dbReference type="SUPFAM" id="SSF48008">
    <property type="entry name" value="GntR ligand-binding domain-like"/>
    <property type="match status" value="1"/>
</dbReference>
<dbReference type="PANTHER" id="PTHR43537:SF24">
    <property type="entry name" value="GLUCONATE OPERON TRANSCRIPTIONAL REPRESSOR"/>
    <property type="match status" value="1"/>
</dbReference>
<comment type="caution">
    <text evidence="6">The sequence shown here is derived from an EMBL/GenBank/DDBJ whole genome shotgun (WGS) entry which is preliminary data.</text>
</comment>
<dbReference type="InterPro" id="IPR000524">
    <property type="entry name" value="Tscrpt_reg_HTH_GntR"/>
</dbReference>
<dbReference type="Proteomes" id="UP000669179">
    <property type="component" value="Unassembled WGS sequence"/>
</dbReference>
<sequence length="271" mass="28518">MTEVSEPRRLAESSSSGGDDPPDPPATAGQPPLASLAKSAVLRPVRAGNAFEETVERLLQVIKLGIVANGERLPPERELAPRLGVSRVTLREAIRALQQEGYVESRRGRAGGTFVTFAPPPAGSGDLARVAEDQAEGLDDALTYRLVIETGAAQHLASAGLSTEQRARLEGALTAVNTAGAADYRRLDTLFHLTIAELTGSQLLSVACADARLRVTDLLNAIPVLQRNIEHAAIQHAAIVDAVLAGDPEAARRAVAEHLEGTAALLRGFLA</sequence>
<dbReference type="InterPro" id="IPR008920">
    <property type="entry name" value="TF_FadR/GntR_C"/>
</dbReference>